<gene>
    <name evidence="1" type="primary">Vigan.08G225600</name>
    <name evidence="1" type="ORF">VIGAN_08225600</name>
</gene>
<keyword evidence="2" id="KW-1185">Reference proteome</keyword>
<organism evidence="1 2">
    <name type="scientific">Vigna angularis var. angularis</name>
    <dbReference type="NCBI Taxonomy" id="157739"/>
    <lineage>
        <taxon>Eukaryota</taxon>
        <taxon>Viridiplantae</taxon>
        <taxon>Streptophyta</taxon>
        <taxon>Embryophyta</taxon>
        <taxon>Tracheophyta</taxon>
        <taxon>Spermatophyta</taxon>
        <taxon>Magnoliopsida</taxon>
        <taxon>eudicotyledons</taxon>
        <taxon>Gunneridae</taxon>
        <taxon>Pentapetalae</taxon>
        <taxon>rosids</taxon>
        <taxon>fabids</taxon>
        <taxon>Fabales</taxon>
        <taxon>Fabaceae</taxon>
        <taxon>Papilionoideae</taxon>
        <taxon>50 kb inversion clade</taxon>
        <taxon>NPAAA clade</taxon>
        <taxon>indigoferoid/millettioid clade</taxon>
        <taxon>Phaseoleae</taxon>
        <taxon>Vigna</taxon>
    </lineage>
</organism>
<evidence type="ECO:0000313" key="1">
    <source>
        <dbReference type="EMBL" id="BAT95511.1"/>
    </source>
</evidence>
<dbReference type="Proteomes" id="UP000291084">
    <property type="component" value="Chromosome 8"/>
</dbReference>
<accession>A0A0S3SRV3</accession>
<sequence length="90" mass="9810">ILRCGKKLQLWAYGRIGSGAEGFKGPRGRNCNRRLSNSTESCSSCKGLELAAPSEKATVMMNTITITMKSILLLEKLAMSNKNSNALQFI</sequence>
<dbReference type="EMBL" id="AP015041">
    <property type="protein sequence ID" value="BAT95511.1"/>
    <property type="molecule type" value="Genomic_DNA"/>
</dbReference>
<dbReference type="AlphaFoldDB" id="A0A0S3SRV3"/>
<feature type="non-terminal residue" evidence="1">
    <location>
        <position position="1"/>
    </location>
</feature>
<name>A0A0S3SRV3_PHAAN</name>
<protein>
    <submittedName>
        <fullName evidence="1">Uncharacterized protein</fullName>
    </submittedName>
</protein>
<reference evidence="1 2" key="1">
    <citation type="journal article" date="2015" name="Sci. Rep.">
        <title>The power of single molecule real-time sequencing technology in the de novo assembly of a eukaryotic genome.</title>
        <authorList>
            <person name="Sakai H."/>
            <person name="Naito K."/>
            <person name="Ogiso-Tanaka E."/>
            <person name="Takahashi Y."/>
            <person name="Iseki K."/>
            <person name="Muto C."/>
            <person name="Satou K."/>
            <person name="Teruya K."/>
            <person name="Shiroma A."/>
            <person name="Shimoji M."/>
            <person name="Hirano T."/>
            <person name="Itoh T."/>
            <person name="Kaga A."/>
            <person name="Tomooka N."/>
        </authorList>
    </citation>
    <scope>NUCLEOTIDE SEQUENCE [LARGE SCALE GENOMIC DNA]</scope>
    <source>
        <strain evidence="2">cv. Shumari</strain>
    </source>
</reference>
<evidence type="ECO:0000313" key="2">
    <source>
        <dbReference type="Proteomes" id="UP000291084"/>
    </source>
</evidence>
<proteinExistence type="predicted"/>